<accession>A0A176ZCW5</accession>
<name>A0A176ZCW5_9BRAD</name>
<dbReference type="Proteomes" id="UP000077173">
    <property type="component" value="Unassembled WGS sequence"/>
</dbReference>
<feature type="compositionally biased region" description="Basic and acidic residues" evidence="1">
    <location>
        <begin position="129"/>
        <end position="140"/>
    </location>
</feature>
<comment type="caution">
    <text evidence="2">The sequence shown here is derived from an EMBL/GenBank/DDBJ whole genome shotgun (WGS) entry which is preliminary data.</text>
</comment>
<evidence type="ECO:0000313" key="3">
    <source>
        <dbReference type="Proteomes" id="UP000077173"/>
    </source>
</evidence>
<sequence length="140" mass="15378">MTMLRFLPLMIAAAILSVIDRASWAEVQVSGRPDAVHLEARGASLHDVLAALHDRFNLRYRANDPLEMQMTGIFDGPLSRVAARVLDGYDYAMRITSEGIDVLVLGRHSTSVDVAVAPASAPRPPLTAAERKHFEHGHLR</sequence>
<organism evidence="2 3">
    <name type="scientific">Bradyrhizobium neotropicale</name>
    <dbReference type="NCBI Taxonomy" id="1497615"/>
    <lineage>
        <taxon>Bacteria</taxon>
        <taxon>Pseudomonadati</taxon>
        <taxon>Pseudomonadota</taxon>
        <taxon>Alphaproteobacteria</taxon>
        <taxon>Hyphomicrobiales</taxon>
        <taxon>Nitrobacteraceae</taxon>
        <taxon>Bradyrhizobium</taxon>
    </lineage>
</organism>
<protein>
    <submittedName>
        <fullName evidence="2">Uncharacterized protein</fullName>
    </submittedName>
</protein>
<evidence type="ECO:0000313" key="2">
    <source>
        <dbReference type="EMBL" id="OAF18491.1"/>
    </source>
</evidence>
<dbReference type="AlphaFoldDB" id="A0A176ZCW5"/>
<dbReference type="GeneID" id="32588064"/>
<keyword evidence="3" id="KW-1185">Reference proteome</keyword>
<evidence type="ECO:0000256" key="1">
    <source>
        <dbReference type="SAM" id="MobiDB-lite"/>
    </source>
</evidence>
<proteinExistence type="predicted"/>
<reference evidence="2 3" key="1">
    <citation type="submission" date="2016-02" db="EMBL/GenBank/DDBJ databases">
        <title>Draft genome sequence of the strain BR 10247T Bradyrhizobium neotropicale isolated from nodules of Centrolobium paraense.</title>
        <authorList>
            <person name="Simoes-Araujo J.L."/>
            <person name="Barauna A.C."/>
            <person name="Silva K."/>
            <person name="Zilli J.E."/>
        </authorList>
    </citation>
    <scope>NUCLEOTIDE SEQUENCE [LARGE SCALE GENOMIC DNA]</scope>
    <source>
        <strain evidence="2 3">BR 10247</strain>
    </source>
</reference>
<gene>
    <name evidence="2" type="ORF">AXW67_02930</name>
</gene>
<dbReference type="EMBL" id="LSEF01000033">
    <property type="protein sequence ID" value="OAF18491.1"/>
    <property type="molecule type" value="Genomic_DNA"/>
</dbReference>
<feature type="region of interest" description="Disordered" evidence="1">
    <location>
        <begin position="119"/>
        <end position="140"/>
    </location>
</feature>
<dbReference type="RefSeq" id="WP_063677467.1">
    <property type="nucleotide sequence ID" value="NZ_LSEF01000033.1"/>
</dbReference>